<keyword evidence="1" id="KW-1133">Transmembrane helix</keyword>
<dbReference type="EMBL" id="CALNXJ010000048">
    <property type="protein sequence ID" value="CAH3150727.1"/>
    <property type="molecule type" value="Genomic_DNA"/>
</dbReference>
<name>A0AAU9XJU5_9CNID</name>
<organism evidence="2 3">
    <name type="scientific">Pocillopora meandrina</name>
    <dbReference type="NCBI Taxonomy" id="46732"/>
    <lineage>
        <taxon>Eukaryota</taxon>
        <taxon>Metazoa</taxon>
        <taxon>Cnidaria</taxon>
        <taxon>Anthozoa</taxon>
        <taxon>Hexacorallia</taxon>
        <taxon>Scleractinia</taxon>
        <taxon>Astrocoeniina</taxon>
        <taxon>Pocilloporidae</taxon>
        <taxon>Pocillopora</taxon>
    </lineage>
</organism>
<keyword evidence="1" id="KW-0812">Transmembrane</keyword>
<reference evidence="2 3" key="1">
    <citation type="submission" date="2022-05" db="EMBL/GenBank/DDBJ databases">
        <authorList>
            <consortium name="Genoscope - CEA"/>
            <person name="William W."/>
        </authorList>
    </citation>
    <scope>NUCLEOTIDE SEQUENCE [LARGE SCALE GENOMIC DNA]</scope>
</reference>
<proteinExistence type="predicted"/>
<dbReference type="AlphaFoldDB" id="A0AAU9XJU5"/>
<comment type="caution">
    <text evidence="2">The sequence shown here is derived from an EMBL/GenBank/DDBJ whole genome shotgun (WGS) entry which is preliminary data.</text>
</comment>
<dbReference type="Proteomes" id="UP001159428">
    <property type="component" value="Unassembled WGS sequence"/>
</dbReference>
<accession>A0AAU9XJU5</accession>
<protein>
    <submittedName>
        <fullName evidence="2">Uncharacterized protein</fullName>
    </submittedName>
</protein>
<keyword evidence="3" id="KW-1185">Reference proteome</keyword>
<evidence type="ECO:0000256" key="1">
    <source>
        <dbReference type="SAM" id="Phobius"/>
    </source>
</evidence>
<feature type="transmembrane region" description="Helical" evidence="1">
    <location>
        <begin position="73"/>
        <end position="93"/>
    </location>
</feature>
<keyword evidence="1" id="KW-0472">Membrane</keyword>
<gene>
    <name evidence="2" type="ORF">PMEA_00024867</name>
</gene>
<sequence length="126" mass="13950">MTCSEFIDDPSLKEFCNKRLEFSSNTSSIILKIRDPSRHENWNFTLKYVLTGPSPCNRQDIKIIRGPGSKIKATFGVTFVAVAVVLLLIGGIACCRCNGNRRGDARFADKVELANHQAIFVPGDAF</sequence>
<evidence type="ECO:0000313" key="3">
    <source>
        <dbReference type="Proteomes" id="UP001159428"/>
    </source>
</evidence>
<evidence type="ECO:0000313" key="2">
    <source>
        <dbReference type="EMBL" id="CAH3150727.1"/>
    </source>
</evidence>